<dbReference type="EMBL" id="LPZR01000146">
    <property type="protein sequence ID" value="KYO52731.1"/>
    <property type="molecule type" value="Genomic_DNA"/>
</dbReference>
<dbReference type="Gene3D" id="1.10.287.1700">
    <property type="match status" value="1"/>
</dbReference>
<comment type="subcellular location">
    <subcellularLocation>
        <location evidence="1">Cell membrane</location>
        <topology evidence="1">Peripheral membrane protein</topology>
        <orientation evidence="1">Cytoplasmic side</orientation>
    </subcellularLocation>
</comment>
<sequence>MANPVKALDGLIRLARNGVDAARRNVTAVEDQITAIEADDARLVAEVAAEKAAAGNDPAMIAGWVAYAGRVDRRRAEIARHLTLLRKARERALEDLAEAFRTVKRYEIARDNRLARAAHEADLRETDRMDEIGMAGFRRKAAEEGE</sequence>
<evidence type="ECO:0000256" key="5">
    <source>
        <dbReference type="ARBA" id="ARBA00022475"/>
    </source>
</evidence>
<evidence type="ECO:0000256" key="9">
    <source>
        <dbReference type="ARBA" id="ARBA00023136"/>
    </source>
</evidence>
<gene>
    <name evidence="11" type="ORF">AUP44_04450</name>
</gene>
<evidence type="ECO:0000256" key="10">
    <source>
        <dbReference type="ARBA" id="ARBA00023225"/>
    </source>
</evidence>
<dbReference type="Pfam" id="PF02050">
    <property type="entry name" value="FliJ"/>
    <property type="match status" value="1"/>
</dbReference>
<evidence type="ECO:0000313" key="12">
    <source>
        <dbReference type="Proteomes" id="UP000075787"/>
    </source>
</evidence>
<proteinExistence type="inferred from homology"/>
<dbReference type="Proteomes" id="UP000075787">
    <property type="component" value="Unassembled WGS sequence"/>
</dbReference>
<keyword evidence="4" id="KW-0813">Transport</keyword>
<dbReference type="InterPro" id="IPR012823">
    <property type="entry name" value="Flagell_FliJ"/>
</dbReference>
<dbReference type="InterPro" id="IPR053716">
    <property type="entry name" value="Flag_assembly_chemotaxis_eff"/>
</dbReference>
<evidence type="ECO:0000256" key="2">
    <source>
        <dbReference type="ARBA" id="ARBA00010004"/>
    </source>
</evidence>
<dbReference type="GO" id="GO:0006935">
    <property type="term" value="P:chemotaxis"/>
    <property type="evidence" value="ECO:0007669"/>
    <property type="project" value="UniProtKB-KW"/>
</dbReference>
<dbReference type="GO" id="GO:0044781">
    <property type="term" value="P:bacterial-type flagellum organization"/>
    <property type="evidence" value="ECO:0007669"/>
    <property type="project" value="UniProtKB-KW"/>
</dbReference>
<comment type="similarity">
    <text evidence="2">Belongs to the FliJ family.</text>
</comment>
<comment type="caution">
    <text evidence="11">The sequence shown here is derived from an EMBL/GenBank/DDBJ whole genome shotgun (WGS) entry which is preliminary data.</text>
</comment>
<evidence type="ECO:0000256" key="3">
    <source>
        <dbReference type="ARBA" id="ARBA00020392"/>
    </source>
</evidence>
<keyword evidence="6" id="KW-0145">Chemotaxis</keyword>
<evidence type="ECO:0000256" key="7">
    <source>
        <dbReference type="ARBA" id="ARBA00022795"/>
    </source>
</evidence>
<accession>A0A162L1K8</accession>
<evidence type="ECO:0000256" key="8">
    <source>
        <dbReference type="ARBA" id="ARBA00022927"/>
    </source>
</evidence>
<keyword evidence="9" id="KW-0472">Membrane</keyword>
<name>A0A162L1K8_9PROT</name>
<dbReference type="GO" id="GO:0071973">
    <property type="term" value="P:bacterial-type flagellum-dependent cell motility"/>
    <property type="evidence" value="ECO:0007669"/>
    <property type="project" value="InterPro"/>
</dbReference>
<evidence type="ECO:0000256" key="1">
    <source>
        <dbReference type="ARBA" id="ARBA00004413"/>
    </source>
</evidence>
<dbReference type="GO" id="GO:0005886">
    <property type="term" value="C:plasma membrane"/>
    <property type="evidence" value="ECO:0007669"/>
    <property type="project" value="UniProtKB-SubCell"/>
</dbReference>
<organism evidence="11 12">
    <name type="scientific">Tistrella mobilis</name>
    <dbReference type="NCBI Taxonomy" id="171437"/>
    <lineage>
        <taxon>Bacteria</taxon>
        <taxon>Pseudomonadati</taxon>
        <taxon>Pseudomonadota</taxon>
        <taxon>Alphaproteobacteria</taxon>
        <taxon>Geminicoccales</taxon>
        <taxon>Geminicoccaceae</taxon>
        <taxon>Tistrella</taxon>
    </lineage>
</organism>
<dbReference type="AlphaFoldDB" id="A0A162L1K8"/>
<keyword evidence="8" id="KW-0653">Protein transport</keyword>
<dbReference type="GO" id="GO:0009288">
    <property type="term" value="C:bacterial-type flagellum"/>
    <property type="evidence" value="ECO:0007669"/>
    <property type="project" value="InterPro"/>
</dbReference>
<dbReference type="GeneID" id="97242341"/>
<evidence type="ECO:0000313" key="11">
    <source>
        <dbReference type="EMBL" id="KYO52731.1"/>
    </source>
</evidence>
<evidence type="ECO:0000256" key="6">
    <source>
        <dbReference type="ARBA" id="ARBA00022500"/>
    </source>
</evidence>
<keyword evidence="5" id="KW-1003">Cell membrane</keyword>
<dbReference type="RefSeq" id="WP_014744748.1">
    <property type="nucleotide sequence ID" value="NZ_CP121027.1"/>
</dbReference>
<dbReference type="OMA" id="PNHFAYP"/>
<keyword evidence="7" id="KW-1005">Bacterial flagellum biogenesis</keyword>
<evidence type="ECO:0000256" key="4">
    <source>
        <dbReference type="ARBA" id="ARBA00022448"/>
    </source>
</evidence>
<reference evidence="11 12" key="1">
    <citation type="submission" date="2015-12" db="EMBL/GenBank/DDBJ databases">
        <title>Genome sequence of Tistrella mobilis MCCC 1A02139.</title>
        <authorList>
            <person name="Lu L."/>
            <person name="Lai Q."/>
            <person name="Shao Z."/>
            <person name="Qian P."/>
        </authorList>
    </citation>
    <scope>NUCLEOTIDE SEQUENCE [LARGE SCALE GENOMIC DNA]</scope>
    <source>
        <strain evidence="11 12">MCCC 1A02139</strain>
    </source>
</reference>
<keyword evidence="10" id="KW-1006">Bacterial flagellum protein export</keyword>
<protein>
    <recommendedName>
        <fullName evidence="3">Flagellar FliJ protein</fullName>
    </recommendedName>
</protein>
<dbReference type="GO" id="GO:0015031">
    <property type="term" value="P:protein transport"/>
    <property type="evidence" value="ECO:0007669"/>
    <property type="project" value="UniProtKB-KW"/>
</dbReference>